<evidence type="ECO:0000313" key="1">
    <source>
        <dbReference type="EMBL" id="PSR33884.1"/>
    </source>
</evidence>
<dbReference type="Pfam" id="PF08665">
    <property type="entry name" value="PglZ"/>
    <property type="match status" value="1"/>
</dbReference>
<dbReference type="Proteomes" id="UP000242972">
    <property type="component" value="Unassembled WGS sequence"/>
</dbReference>
<comment type="caution">
    <text evidence="1">The sequence shown here is derived from an EMBL/GenBank/DDBJ whole genome shotgun (WGS) entry which is preliminary data.</text>
</comment>
<dbReference type="EMBL" id="PXYW01000015">
    <property type="protein sequence ID" value="PSR33884.1"/>
    <property type="molecule type" value="Genomic_DNA"/>
</dbReference>
<name>A0A2T2XHA2_9FIRM</name>
<dbReference type="NCBIfam" id="NF033449">
    <property type="entry name" value="BREX_PglZ_3"/>
    <property type="match status" value="1"/>
</dbReference>
<proteinExistence type="predicted"/>
<evidence type="ECO:0000313" key="2">
    <source>
        <dbReference type="Proteomes" id="UP000242972"/>
    </source>
</evidence>
<organism evidence="1 2">
    <name type="scientific">Sulfobacillus benefaciens</name>
    <dbReference type="NCBI Taxonomy" id="453960"/>
    <lineage>
        <taxon>Bacteria</taxon>
        <taxon>Bacillati</taxon>
        <taxon>Bacillota</taxon>
        <taxon>Clostridia</taxon>
        <taxon>Eubacteriales</taxon>
        <taxon>Clostridiales Family XVII. Incertae Sedis</taxon>
        <taxon>Sulfobacillus</taxon>
    </lineage>
</organism>
<dbReference type="AlphaFoldDB" id="A0A2T2XHA2"/>
<accession>A0A2T2XHA2</accession>
<protein>
    <submittedName>
        <fullName evidence="1">BREX-3 system phosphatase PglZ</fullName>
    </submittedName>
</protein>
<reference evidence="1 2" key="1">
    <citation type="journal article" date="2014" name="BMC Genomics">
        <title>Comparison of environmental and isolate Sulfobacillus genomes reveals diverse carbon, sulfur, nitrogen, and hydrogen metabolisms.</title>
        <authorList>
            <person name="Justice N.B."/>
            <person name="Norman A."/>
            <person name="Brown C.T."/>
            <person name="Singh A."/>
            <person name="Thomas B.C."/>
            <person name="Banfield J.F."/>
        </authorList>
    </citation>
    <scope>NUCLEOTIDE SEQUENCE [LARGE SCALE GENOMIC DNA]</scope>
    <source>
        <strain evidence="1">AMDSBA4</strain>
    </source>
</reference>
<sequence>MNENWRDFVLQQVTSTMARTRVVADPDGLLLDEDLLRELDQQGFSVLLYDDPWMFRVRYEEDYREWWDNGKTTANLLVRSTTMNLDAIPYDIMEQSEPVYLSVSQLFSHLDRSIMTEIDPRLFDRAFTVDHAAGPGRLTREETALRLLRAFYAVDPELVNSREDVWALITKIYQSGYALADSLVEFLTECLTPWQSELAFSLPEALMSRGVWERILRQAAQGGDMMFGARYWLNQLGWDTEIGIQTVQLSPSLNRKLRDLLNQDHIVGGDWLSHAKDIATLRLAVHLGQNAPDDEVLKALDHRFEDWVYRDYGLLQSLSPYPNPTMVHQVVHFMAHQKDVVQWALILIDGMSYPDWLYIKALMDLSPYQVTERAVFAWVPTITSVSRKAVFSGRIPREFGQPLDTTSGEELLWRQFWMRQQRDPTMIRFQKTADVTDPKEILASLEGDAVEVVGLVANMVDLLAHSSKMGMQQFLSDLKLWIEEKSKWLVTVVTGLVERGFHVIITSDHGHTAVEGIGKPPTGDVPDSKGRRVQVFPSEQLRQGVSVEWGQPWAHLSGLPSGYFPLLARAGTAYAPKGQQMISHGGVSMEELIVPMIRISR</sequence>
<gene>
    <name evidence="1" type="primary">pglZ</name>
    <name evidence="1" type="ORF">C7B46_07785</name>
</gene>